<proteinExistence type="inferred from homology"/>
<organism evidence="12 13">
    <name type="scientific">Zancudomyces culisetae</name>
    <name type="common">Gut fungus</name>
    <name type="synonym">Smittium culisetae</name>
    <dbReference type="NCBI Taxonomy" id="1213189"/>
    <lineage>
        <taxon>Eukaryota</taxon>
        <taxon>Fungi</taxon>
        <taxon>Fungi incertae sedis</taxon>
        <taxon>Zoopagomycota</taxon>
        <taxon>Kickxellomycotina</taxon>
        <taxon>Harpellomycetes</taxon>
        <taxon>Harpellales</taxon>
        <taxon>Legeriomycetaceae</taxon>
        <taxon>Zancudomyces</taxon>
    </lineage>
</organism>
<feature type="transmembrane region" description="Helical" evidence="8">
    <location>
        <begin position="406"/>
        <end position="428"/>
    </location>
</feature>
<evidence type="ECO:0000256" key="6">
    <source>
        <dbReference type="ARBA" id="ARBA00023136"/>
    </source>
</evidence>
<feature type="transmembrane region" description="Helical" evidence="8">
    <location>
        <begin position="55"/>
        <end position="74"/>
    </location>
</feature>
<evidence type="ECO:0000259" key="10">
    <source>
        <dbReference type="Pfam" id="PF07662"/>
    </source>
</evidence>
<feature type="domain" description="Concentrative nucleoside transporter N-terminal" evidence="9">
    <location>
        <begin position="166"/>
        <end position="238"/>
    </location>
</feature>
<evidence type="ECO:0000256" key="3">
    <source>
        <dbReference type="ARBA" id="ARBA00022475"/>
    </source>
</evidence>
<evidence type="ECO:0000259" key="9">
    <source>
        <dbReference type="Pfam" id="PF01773"/>
    </source>
</evidence>
<name>A0A1R1PL48_ZANCU</name>
<keyword evidence="3" id="KW-1003">Cell membrane</keyword>
<dbReference type="OrthoDB" id="6075923at2759"/>
<keyword evidence="6 8" id="KW-0472">Membrane</keyword>
<dbReference type="Pfam" id="PF01773">
    <property type="entry name" value="Nucleos_tra2_N"/>
    <property type="match status" value="1"/>
</dbReference>
<feature type="transmembrane region" description="Helical" evidence="8">
    <location>
        <begin position="217"/>
        <end position="236"/>
    </location>
</feature>
<dbReference type="PANTHER" id="PTHR10590:SF4">
    <property type="entry name" value="SOLUTE CARRIER FAMILY 28 MEMBER 3"/>
    <property type="match status" value="1"/>
</dbReference>
<reference evidence="13" key="1">
    <citation type="submission" date="2017-01" db="EMBL/GenBank/DDBJ databases">
        <authorList>
            <person name="Wang Y."/>
            <person name="White M."/>
            <person name="Kvist S."/>
            <person name="Moncalvo J.-M."/>
        </authorList>
    </citation>
    <scope>NUCLEOTIDE SEQUENCE [LARGE SCALE GENOMIC DNA]</scope>
    <source>
        <strain evidence="13">COL-18-3</strain>
    </source>
</reference>
<evidence type="ECO:0000256" key="1">
    <source>
        <dbReference type="ARBA" id="ARBA00004651"/>
    </source>
</evidence>
<sequence length="565" mass="61068">MVMNTLIGGGEHAEKPAAHEAHDEKQLMQKPVEAEEERDSIFAFIGELCTRYSTYFYGVLWILYTAYFIASLALKKVTDLTNLLPFILLYAFITLKYISSIFSFTPIANAIGSVWTTFVSSPLENVSRKIRLGVYFCAVFVAFLVVALALPTSEYGSRMNRLQSLLGIIIIVLLLAATSRSRNRIQWTTVFTGLLLQLLLGLFVLKTTAGQELFKWIANVASGFLGFSSAGLQFLFGQNISGSFATSVFPAIIFFVSFIQMVYYLGGMQWLVGKLSWFFTKVMNTSGAESVVASASPFVGQGESAVLVANYVDYMTASELHATMASGFSTISGSVLAGYLSMGANISYLLTSCIMSIPCSLALSKLRYPEMGEPLTRGRMVVPDKEKTDVNLLHAAGNGAALGMTLVLLIAASLIAIVSLLAFVNYMLTWFGNFVGITDLTLNLILGYVLYPFAWLLGVSGNKQLLKVAYLLATKIVANEFVAYADLYDATSGPSIYSILTPRNQIIVQFALCGFANLASIGVQIGAIGAIAPSRKKDLVKLAFSAMITGATATCVSATIAAILI</sequence>
<evidence type="ECO:0000313" key="13">
    <source>
        <dbReference type="Proteomes" id="UP000188320"/>
    </source>
</evidence>
<evidence type="ECO:0000256" key="4">
    <source>
        <dbReference type="ARBA" id="ARBA00022692"/>
    </source>
</evidence>
<feature type="transmembrane region" description="Helical" evidence="8">
    <location>
        <begin position="162"/>
        <end position="179"/>
    </location>
</feature>
<dbReference type="Pfam" id="PF07670">
    <property type="entry name" value="Gate"/>
    <property type="match status" value="1"/>
</dbReference>
<keyword evidence="13" id="KW-1185">Reference proteome</keyword>
<feature type="compositionally biased region" description="Basic and acidic residues" evidence="7">
    <location>
        <begin position="11"/>
        <end position="27"/>
    </location>
</feature>
<dbReference type="Pfam" id="PF07662">
    <property type="entry name" value="Nucleos_tra2_C"/>
    <property type="match status" value="1"/>
</dbReference>
<feature type="transmembrane region" description="Helical" evidence="8">
    <location>
        <begin position="507"/>
        <end position="530"/>
    </location>
</feature>
<dbReference type="GO" id="GO:0005337">
    <property type="term" value="F:nucleoside transmembrane transporter activity"/>
    <property type="evidence" value="ECO:0007669"/>
    <property type="project" value="InterPro"/>
</dbReference>
<accession>A0A1R1PL48</accession>
<evidence type="ECO:0000259" key="11">
    <source>
        <dbReference type="Pfam" id="PF07670"/>
    </source>
</evidence>
<dbReference type="InterPro" id="IPR011657">
    <property type="entry name" value="CNT_C_dom"/>
</dbReference>
<evidence type="ECO:0000256" key="8">
    <source>
        <dbReference type="SAM" id="Phobius"/>
    </source>
</evidence>
<dbReference type="PANTHER" id="PTHR10590">
    <property type="entry name" value="SODIUM/NUCLEOSIDE COTRANSPORTER"/>
    <property type="match status" value="1"/>
</dbReference>
<comment type="subcellular location">
    <subcellularLocation>
        <location evidence="1">Cell membrane</location>
        <topology evidence="1">Multi-pass membrane protein</topology>
    </subcellularLocation>
</comment>
<dbReference type="AlphaFoldDB" id="A0A1R1PL48"/>
<evidence type="ECO:0000256" key="2">
    <source>
        <dbReference type="ARBA" id="ARBA00009033"/>
    </source>
</evidence>
<keyword evidence="4 8" id="KW-0812">Transmembrane</keyword>
<dbReference type="InterPro" id="IPR002668">
    <property type="entry name" value="CNT_N_dom"/>
</dbReference>
<dbReference type="InterPro" id="IPR008276">
    <property type="entry name" value="C_nuclsd_transpt"/>
</dbReference>
<feature type="transmembrane region" description="Helical" evidence="8">
    <location>
        <begin position="86"/>
        <end position="112"/>
    </location>
</feature>
<feature type="transmembrane region" description="Helical" evidence="8">
    <location>
        <begin position="542"/>
        <end position="564"/>
    </location>
</feature>
<keyword evidence="5 8" id="KW-1133">Transmembrane helix</keyword>
<feature type="domain" description="Nucleoside transporter/FeoB GTPase Gate" evidence="11">
    <location>
        <begin position="246"/>
        <end position="343"/>
    </location>
</feature>
<comment type="caution">
    <text evidence="12">The sequence shown here is derived from an EMBL/GenBank/DDBJ whole genome shotgun (WGS) entry which is preliminary data.</text>
</comment>
<dbReference type="GO" id="GO:0005886">
    <property type="term" value="C:plasma membrane"/>
    <property type="evidence" value="ECO:0007669"/>
    <property type="project" value="UniProtKB-SubCell"/>
</dbReference>
<feature type="transmembrane region" description="Helical" evidence="8">
    <location>
        <begin position="434"/>
        <end position="456"/>
    </location>
</feature>
<feature type="transmembrane region" description="Helical" evidence="8">
    <location>
        <begin position="248"/>
        <end position="266"/>
    </location>
</feature>
<comment type="similarity">
    <text evidence="2">Belongs to the concentrative nucleoside transporter (CNT) (TC 2.A.41) family.</text>
</comment>
<feature type="transmembrane region" description="Helical" evidence="8">
    <location>
        <begin position="185"/>
        <end position="205"/>
    </location>
</feature>
<dbReference type="InterPro" id="IPR011642">
    <property type="entry name" value="Gate_dom"/>
</dbReference>
<evidence type="ECO:0000256" key="5">
    <source>
        <dbReference type="ARBA" id="ARBA00022989"/>
    </source>
</evidence>
<protein>
    <submittedName>
        <fullName evidence="12">Sodium/nucleoside cotransporter 2</fullName>
    </submittedName>
</protein>
<dbReference type="Proteomes" id="UP000188320">
    <property type="component" value="Unassembled WGS sequence"/>
</dbReference>
<feature type="transmembrane region" description="Helical" evidence="8">
    <location>
        <begin position="132"/>
        <end position="150"/>
    </location>
</feature>
<evidence type="ECO:0000313" key="12">
    <source>
        <dbReference type="EMBL" id="OMH81701.1"/>
    </source>
</evidence>
<feature type="domain" description="Concentrative nucleoside transporter C-terminal" evidence="10">
    <location>
        <begin position="348"/>
        <end position="561"/>
    </location>
</feature>
<feature type="region of interest" description="Disordered" evidence="7">
    <location>
        <begin position="1"/>
        <end position="32"/>
    </location>
</feature>
<dbReference type="EMBL" id="LSSK01000844">
    <property type="protein sequence ID" value="OMH81701.1"/>
    <property type="molecule type" value="Genomic_DNA"/>
</dbReference>
<gene>
    <name evidence="12" type="ORF">AX774_g4850</name>
</gene>
<dbReference type="GO" id="GO:0015293">
    <property type="term" value="F:symporter activity"/>
    <property type="evidence" value="ECO:0007669"/>
    <property type="project" value="TreeGrafter"/>
</dbReference>
<evidence type="ECO:0000256" key="7">
    <source>
        <dbReference type="SAM" id="MobiDB-lite"/>
    </source>
</evidence>